<keyword evidence="1" id="KW-0547">Nucleotide-binding</keyword>
<organism evidence="3 4">
    <name type="scientific">Trichobilharzia regenti</name>
    <name type="common">Nasal bird schistosome</name>
    <dbReference type="NCBI Taxonomy" id="157069"/>
    <lineage>
        <taxon>Eukaryota</taxon>
        <taxon>Metazoa</taxon>
        <taxon>Spiralia</taxon>
        <taxon>Lophotrochozoa</taxon>
        <taxon>Platyhelminthes</taxon>
        <taxon>Trematoda</taxon>
        <taxon>Digenea</taxon>
        <taxon>Strigeidida</taxon>
        <taxon>Schistosomatoidea</taxon>
        <taxon>Schistosomatidae</taxon>
        <taxon>Trichobilharzia</taxon>
    </lineage>
</organism>
<sequence length="112" mass="12461">MLLSSPPDTEKTAIAMGMAHALEHDIPFTIIASSDTLSLEMSKIEDLTQVFRKSIGVRIKEAEIIEGEVVELLLHRLKLGTSAKVDKLKLKIIEMQVVYDLGEKVIESLTKE</sequence>
<dbReference type="SUPFAM" id="SSF50249">
    <property type="entry name" value="Nucleic acid-binding proteins"/>
    <property type="match status" value="1"/>
</dbReference>
<keyword evidence="1" id="KW-0347">Helicase</keyword>
<keyword evidence="3" id="KW-1185">Reference proteome</keyword>
<name>A0AA85JQT2_TRIRE</name>
<comment type="catalytic activity">
    <reaction evidence="1">
        <text>ATP + H2O = ADP + phosphate + H(+)</text>
        <dbReference type="Rhea" id="RHEA:13065"/>
        <dbReference type="ChEBI" id="CHEBI:15377"/>
        <dbReference type="ChEBI" id="CHEBI:15378"/>
        <dbReference type="ChEBI" id="CHEBI:30616"/>
        <dbReference type="ChEBI" id="CHEBI:43474"/>
        <dbReference type="ChEBI" id="CHEBI:456216"/>
        <dbReference type="EC" id="3.6.4.12"/>
    </reaction>
</comment>
<keyword evidence="1" id="KW-0067">ATP-binding</keyword>
<dbReference type="InterPro" id="IPR027238">
    <property type="entry name" value="RuvB-like"/>
</dbReference>
<dbReference type="InterPro" id="IPR027417">
    <property type="entry name" value="P-loop_NTPase"/>
</dbReference>
<evidence type="ECO:0000256" key="1">
    <source>
        <dbReference type="RuleBase" id="RU363048"/>
    </source>
</evidence>
<reference evidence="4" key="2">
    <citation type="submission" date="2023-11" db="UniProtKB">
        <authorList>
            <consortium name="WormBaseParasite"/>
        </authorList>
    </citation>
    <scope>IDENTIFICATION</scope>
</reference>
<dbReference type="InterPro" id="IPR010339">
    <property type="entry name" value="TIP49_P-loop"/>
</dbReference>
<dbReference type="Proteomes" id="UP000050795">
    <property type="component" value="Unassembled WGS sequence"/>
</dbReference>
<keyword evidence="1" id="KW-0805">Transcription regulation</keyword>
<dbReference type="WBParaSite" id="TREG1_34770.1">
    <property type="protein sequence ID" value="TREG1_34770.1"/>
    <property type="gene ID" value="TREG1_34770"/>
</dbReference>
<dbReference type="EC" id="3.6.4.12" evidence="1"/>
<evidence type="ECO:0000259" key="2">
    <source>
        <dbReference type="Pfam" id="PF06068"/>
    </source>
</evidence>
<dbReference type="GO" id="GO:0003678">
    <property type="term" value="F:DNA helicase activity"/>
    <property type="evidence" value="ECO:0007669"/>
    <property type="project" value="UniProtKB-EC"/>
</dbReference>
<proteinExistence type="inferred from homology"/>
<dbReference type="PANTHER" id="PTHR11093">
    <property type="entry name" value="RUVB-RELATED REPTIN AND PONTIN"/>
    <property type="match status" value="1"/>
</dbReference>
<comment type="similarity">
    <text evidence="1">Belongs to the RuvB family.</text>
</comment>
<protein>
    <recommendedName>
        <fullName evidence="1">RuvB-like helicase</fullName>
        <ecNumber evidence="1">3.6.4.12</ecNumber>
    </recommendedName>
</protein>
<dbReference type="Pfam" id="PF06068">
    <property type="entry name" value="TIP49"/>
    <property type="match status" value="1"/>
</dbReference>
<reference evidence="3" key="1">
    <citation type="submission" date="2022-06" db="EMBL/GenBank/DDBJ databases">
        <authorList>
            <person name="Berger JAMES D."/>
            <person name="Berger JAMES D."/>
        </authorList>
    </citation>
    <scope>NUCLEOTIDE SEQUENCE [LARGE SCALE GENOMIC DNA]</scope>
</reference>
<dbReference type="GO" id="GO:0005524">
    <property type="term" value="F:ATP binding"/>
    <property type="evidence" value="ECO:0007669"/>
    <property type="project" value="UniProtKB-KW"/>
</dbReference>
<dbReference type="AlphaFoldDB" id="A0AA85JQT2"/>
<feature type="domain" description="TIP49 P-loop" evidence="2">
    <location>
        <begin position="1"/>
        <end position="112"/>
    </location>
</feature>
<keyword evidence="1" id="KW-0539">Nucleus</keyword>
<evidence type="ECO:0000313" key="4">
    <source>
        <dbReference type="WBParaSite" id="TREG1_34770.1"/>
    </source>
</evidence>
<dbReference type="InterPro" id="IPR012340">
    <property type="entry name" value="NA-bd_OB-fold"/>
</dbReference>
<keyword evidence="1" id="KW-0804">Transcription</keyword>
<evidence type="ECO:0000313" key="3">
    <source>
        <dbReference type="Proteomes" id="UP000050795"/>
    </source>
</evidence>
<dbReference type="Gene3D" id="3.40.50.300">
    <property type="entry name" value="P-loop containing nucleotide triphosphate hydrolases"/>
    <property type="match status" value="1"/>
</dbReference>
<accession>A0AA85JQT2</accession>
<dbReference type="GO" id="GO:0016787">
    <property type="term" value="F:hydrolase activity"/>
    <property type="evidence" value="ECO:0007669"/>
    <property type="project" value="UniProtKB-KW"/>
</dbReference>
<keyword evidence="1" id="KW-0378">Hydrolase</keyword>